<comment type="similarity">
    <text evidence="2">Belongs to the bacterial solute-binding protein 2 family.</text>
</comment>
<dbReference type="SUPFAM" id="SSF53822">
    <property type="entry name" value="Periplasmic binding protein-like I"/>
    <property type="match status" value="1"/>
</dbReference>
<evidence type="ECO:0000256" key="4">
    <source>
        <dbReference type="SAM" id="SignalP"/>
    </source>
</evidence>
<dbReference type="GO" id="GO:0030313">
    <property type="term" value="C:cell envelope"/>
    <property type="evidence" value="ECO:0007669"/>
    <property type="project" value="UniProtKB-SubCell"/>
</dbReference>
<dbReference type="AlphaFoldDB" id="A0AB72UA59"/>
<name>A0AB72UA59_9PROT</name>
<dbReference type="InterPro" id="IPR025997">
    <property type="entry name" value="SBP_2_dom"/>
</dbReference>
<evidence type="ECO:0000313" key="7">
    <source>
        <dbReference type="Proteomes" id="UP000007127"/>
    </source>
</evidence>
<dbReference type="Pfam" id="PF13407">
    <property type="entry name" value="Peripla_BP_4"/>
    <property type="match status" value="1"/>
</dbReference>
<evidence type="ECO:0000256" key="1">
    <source>
        <dbReference type="ARBA" id="ARBA00004196"/>
    </source>
</evidence>
<keyword evidence="3 4" id="KW-0732">Signal</keyword>
<comment type="subcellular location">
    <subcellularLocation>
        <location evidence="1">Cell envelope</location>
    </subcellularLocation>
</comment>
<dbReference type="PANTHER" id="PTHR46847:SF2">
    <property type="entry name" value="ABC TRANSPORTER SUGAR-BINDING PROTEIN"/>
    <property type="match status" value="1"/>
</dbReference>
<gene>
    <name evidence="6" type="ORF">TH3_05400</name>
</gene>
<dbReference type="Gene3D" id="3.40.50.2300">
    <property type="match status" value="2"/>
</dbReference>
<evidence type="ECO:0000313" key="6">
    <source>
        <dbReference type="EMBL" id="AJD51200.1"/>
    </source>
</evidence>
<dbReference type="CDD" id="cd06324">
    <property type="entry name" value="PBP1_ABC_sugar_binding-like"/>
    <property type="match status" value="1"/>
</dbReference>
<evidence type="ECO:0000256" key="2">
    <source>
        <dbReference type="ARBA" id="ARBA00007639"/>
    </source>
</evidence>
<evidence type="ECO:0000259" key="5">
    <source>
        <dbReference type="Pfam" id="PF13407"/>
    </source>
</evidence>
<feature type="chain" id="PRO_5044501988" evidence="4">
    <location>
        <begin position="23"/>
        <end position="382"/>
    </location>
</feature>
<protein>
    <submittedName>
        <fullName evidence="6">Sugar ABC transporter substrate-binding protein</fullName>
    </submittedName>
</protein>
<dbReference type="PANTHER" id="PTHR46847">
    <property type="entry name" value="D-ALLOSE-BINDING PERIPLASMIC PROTEIN-RELATED"/>
    <property type="match status" value="1"/>
</dbReference>
<proteinExistence type="inferred from homology"/>
<dbReference type="Proteomes" id="UP000007127">
    <property type="component" value="Chromosome"/>
</dbReference>
<feature type="signal peptide" evidence="4">
    <location>
        <begin position="1"/>
        <end position="22"/>
    </location>
</feature>
<dbReference type="RefSeq" id="WP_007090773.1">
    <property type="nucleotide sequence ID" value="NZ_CP004388.1"/>
</dbReference>
<dbReference type="KEGG" id="txi:TH3_05400"/>
<reference evidence="6 7" key="1">
    <citation type="journal article" date="2012" name="J. Bacteriol.">
        <title>Genome sequence of Thalassospira xiamenensis type strain M-5.</title>
        <authorList>
            <person name="Lai Q."/>
            <person name="Shao Z."/>
        </authorList>
    </citation>
    <scope>NUCLEOTIDE SEQUENCE [LARGE SCALE GENOMIC DNA]</scope>
    <source>
        <strain evidence="6 7">M-5</strain>
    </source>
</reference>
<dbReference type="EMBL" id="CP004388">
    <property type="protein sequence ID" value="AJD51200.1"/>
    <property type="molecule type" value="Genomic_DNA"/>
</dbReference>
<sequence>MKLVSWIAALCAILGGAMHVDARDLNNVSEPRIAFINPGYGDRGFWKDVRDTMQAAADQFGFDLVVFDSDRDWKQMAESANRVFAMNPPPDYIIAVNEHQQGTRIVLEAQERNIPVLMLLNDLTDEQKQRFGRPGRELGFWIATLVPDNERAGFEIAQSLAIAAKDAHNGGLRKDLCLLSLAGDSMTPASLQRLRGLDMALEQYPLLREQRRLVVNWSFEEAYRRTAEWLATGGCLDAVWAANDSIALGAIKAIEEFGKVPGKDVFVGGLNWSTEGLENVASGKMTMTHGGHFLAGAWIMVLLKDYLEGIEKMTTNPEVSFGMQAITRDNFETYKQVLGDRDWNKIDFSQFSLVSNPEQRDYRFRIEELNSAQERDWPIPSR</sequence>
<dbReference type="GO" id="GO:0030246">
    <property type="term" value="F:carbohydrate binding"/>
    <property type="evidence" value="ECO:0007669"/>
    <property type="project" value="UniProtKB-ARBA"/>
</dbReference>
<dbReference type="InterPro" id="IPR028082">
    <property type="entry name" value="Peripla_BP_I"/>
</dbReference>
<evidence type="ECO:0000256" key="3">
    <source>
        <dbReference type="ARBA" id="ARBA00022729"/>
    </source>
</evidence>
<accession>A0AB72UA59</accession>
<dbReference type="GeneID" id="31926760"/>
<feature type="domain" description="Periplasmic binding protein" evidence="5">
    <location>
        <begin position="33"/>
        <end position="309"/>
    </location>
</feature>
<organism evidence="6 7">
    <name type="scientific">Thalassospira xiamenensis M-5 = DSM 17429</name>
    <dbReference type="NCBI Taxonomy" id="1123366"/>
    <lineage>
        <taxon>Bacteria</taxon>
        <taxon>Pseudomonadati</taxon>
        <taxon>Pseudomonadota</taxon>
        <taxon>Alphaproteobacteria</taxon>
        <taxon>Rhodospirillales</taxon>
        <taxon>Thalassospiraceae</taxon>
        <taxon>Thalassospira</taxon>
    </lineage>
</organism>